<dbReference type="PANTHER" id="PTHR30437:SF5">
    <property type="entry name" value="REGULATOR OF NUCLEOSIDE DIPHOSPHATE KINASE"/>
    <property type="match status" value="1"/>
</dbReference>
<protein>
    <submittedName>
        <fullName evidence="2">GreA/GreB family elongation factor</fullName>
    </submittedName>
</protein>
<dbReference type="Gene3D" id="3.10.50.30">
    <property type="entry name" value="Transcription elongation factor, GreA/GreB, C-terminal domain"/>
    <property type="match status" value="1"/>
</dbReference>
<dbReference type="Proteomes" id="UP000002482">
    <property type="component" value="Chromosome"/>
</dbReference>
<dbReference type="InterPro" id="IPR018151">
    <property type="entry name" value="TF_GreA/GreB_CS"/>
</dbReference>
<dbReference type="SUPFAM" id="SSF54534">
    <property type="entry name" value="FKBP-like"/>
    <property type="match status" value="1"/>
</dbReference>
<keyword evidence="3" id="KW-1185">Reference proteome</keyword>
<dbReference type="GO" id="GO:0003677">
    <property type="term" value="F:DNA binding"/>
    <property type="evidence" value="ECO:0007669"/>
    <property type="project" value="InterPro"/>
</dbReference>
<dbReference type="InterPro" id="IPR036953">
    <property type="entry name" value="GreA/GreB_C_sf"/>
</dbReference>
<dbReference type="HOGENOM" id="CLU_120358_1_1_4"/>
<reference evidence="2" key="1">
    <citation type="submission" date="2011-02" db="EMBL/GenBank/DDBJ databases">
        <title>Complete sequence of Acidovorax avenae subsp. avenae ATCC 19860.</title>
        <authorList>
            <consortium name="US DOE Joint Genome Institute"/>
            <person name="Lucas S."/>
            <person name="Copeland A."/>
            <person name="Lapidus A."/>
            <person name="Cheng J.-F."/>
            <person name="Goodwin L."/>
            <person name="Pitluck S."/>
            <person name="Chertkov O."/>
            <person name="Held B."/>
            <person name="Detter J.C."/>
            <person name="Han C."/>
            <person name="Tapia R."/>
            <person name="Land M."/>
            <person name="Hauser L."/>
            <person name="Kyrpides N."/>
            <person name="Ivanova N."/>
            <person name="Ovchinnikova G."/>
            <person name="Pagani I."/>
            <person name="Gordon S."/>
            <person name="Woyke T."/>
        </authorList>
    </citation>
    <scope>NUCLEOTIDE SEQUENCE</scope>
    <source>
        <strain evidence="2">ATCC 19860</strain>
    </source>
</reference>
<sequence>MLMPLPHPERVLTDLDFARLSKLAARQLPPASLADLLATADVTGSRAVDADVVTMNSRVELEGSGTDGADGARQVLTLCYPQDADAAAGRVSVLSPVGCSLLGLRVGDVAAWRTPQGEDCRATVAAILHQPEAAGDYLT</sequence>
<dbReference type="PROSITE" id="PS00830">
    <property type="entry name" value="GREAB_2"/>
    <property type="match status" value="1"/>
</dbReference>
<evidence type="ECO:0000313" key="3">
    <source>
        <dbReference type="Proteomes" id="UP000002482"/>
    </source>
</evidence>
<dbReference type="OrthoDB" id="192847at2"/>
<dbReference type="GO" id="GO:0003746">
    <property type="term" value="F:translation elongation factor activity"/>
    <property type="evidence" value="ECO:0007669"/>
    <property type="project" value="UniProtKB-KW"/>
</dbReference>
<dbReference type="KEGG" id="aaa:Acav_3923"/>
<evidence type="ECO:0000313" key="2">
    <source>
        <dbReference type="EMBL" id="ADX47813.1"/>
    </source>
</evidence>
<keyword evidence="2" id="KW-0648">Protein biosynthesis</keyword>
<dbReference type="PANTHER" id="PTHR30437">
    <property type="entry name" value="TRANSCRIPTION ELONGATION FACTOR GREA"/>
    <property type="match status" value="1"/>
</dbReference>
<dbReference type="InterPro" id="IPR023459">
    <property type="entry name" value="Tscrpt_elong_fac_GreA/B_fam"/>
</dbReference>
<dbReference type="GO" id="GO:0070063">
    <property type="term" value="F:RNA polymerase binding"/>
    <property type="evidence" value="ECO:0007669"/>
    <property type="project" value="InterPro"/>
</dbReference>
<gene>
    <name evidence="2" type="ordered locus">Acav_3923</name>
</gene>
<dbReference type="GO" id="GO:0006354">
    <property type="term" value="P:DNA-templated transcription elongation"/>
    <property type="evidence" value="ECO:0007669"/>
    <property type="project" value="TreeGrafter"/>
</dbReference>
<proteinExistence type="predicted"/>
<dbReference type="AlphaFoldDB" id="F0Q2P6"/>
<dbReference type="GeneID" id="34239864"/>
<dbReference type="GO" id="GO:0032784">
    <property type="term" value="P:regulation of DNA-templated transcription elongation"/>
    <property type="evidence" value="ECO:0007669"/>
    <property type="project" value="InterPro"/>
</dbReference>
<dbReference type="Pfam" id="PF01272">
    <property type="entry name" value="GreA_GreB"/>
    <property type="match status" value="1"/>
</dbReference>
<evidence type="ECO:0000259" key="1">
    <source>
        <dbReference type="Pfam" id="PF01272"/>
    </source>
</evidence>
<feature type="domain" description="Transcription elongation factor GreA/GreB C-terminal" evidence="1">
    <location>
        <begin position="50"/>
        <end position="127"/>
    </location>
</feature>
<accession>F0Q2P6</accession>
<dbReference type="InterPro" id="IPR001437">
    <property type="entry name" value="Tscrpt_elong_fac_GreA/B_C"/>
</dbReference>
<dbReference type="EMBL" id="CP002521">
    <property type="protein sequence ID" value="ADX47813.1"/>
    <property type="molecule type" value="Genomic_DNA"/>
</dbReference>
<keyword evidence="2" id="KW-0251">Elongation factor</keyword>
<name>F0Q2P6_PARA1</name>
<organism evidence="2 3">
    <name type="scientific">Paracidovorax avenae (strain ATCC 19860 / DSM 7227 / CCUG 15838 / JCM 20985 / LMG 2117 / NCPPB 1011)</name>
    <name type="common">Acidovorax avenae</name>
    <dbReference type="NCBI Taxonomy" id="643561"/>
    <lineage>
        <taxon>Bacteria</taxon>
        <taxon>Pseudomonadati</taxon>
        <taxon>Pseudomonadota</taxon>
        <taxon>Betaproteobacteria</taxon>
        <taxon>Burkholderiales</taxon>
        <taxon>Comamonadaceae</taxon>
        <taxon>Paracidovorax</taxon>
    </lineage>
</organism>
<dbReference type="RefSeq" id="WP_013596289.1">
    <property type="nucleotide sequence ID" value="NC_015138.1"/>
</dbReference>